<dbReference type="InterPro" id="IPR027417">
    <property type="entry name" value="P-loop_NTPase"/>
</dbReference>
<gene>
    <name evidence="1" type="ORF">A2936_05660</name>
</gene>
<sequence length="197" mass="22436">MVKTRRQQIIIGLVGPKGSGKGTVARYLQRRYGASIISCPDILSKVLSMLGIDHTRMNQIKLVQTLRATFGQDVMGRAVAMAIAKLPRSAQRLVVIDNIRPRADWAPWRGKRNATLVAITADVRRRYERLRKRGKTAEEHALSYARFLREERLPTETRTIIKTSREARFTIDGNAVLKDVYNQVDAIAKWLKLKARE</sequence>
<name>A0A1F7URK6_9BACT</name>
<dbReference type="Gene3D" id="3.40.50.300">
    <property type="entry name" value="P-loop containing nucleotide triphosphate hydrolases"/>
    <property type="match status" value="1"/>
</dbReference>
<comment type="caution">
    <text evidence="1">The sequence shown here is derived from an EMBL/GenBank/DDBJ whole genome shotgun (WGS) entry which is preliminary data.</text>
</comment>
<dbReference type="PANTHER" id="PTHR41930:SF1">
    <property type="entry name" value="DEPHOSPHO-COA KINASE"/>
    <property type="match status" value="1"/>
</dbReference>
<evidence type="ECO:0000313" key="1">
    <source>
        <dbReference type="EMBL" id="OGL80889.1"/>
    </source>
</evidence>
<protein>
    <recommendedName>
        <fullName evidence="3">Dephospho-CoA kinase</fullName>
    </recommendedName>
</protein>
<organism evidence="1 2">
    <name type="scientific">Candidatus Uhrbacteria bacterium RIFCSPLOWO2_01_FULL_47_25</name>
    <dbReference type="NCBI Taxonomy" id="1802402"/>
    <lineage>
        <taxon>Bacteria</taxon>
        <taxon>Candidatus Uhriibacteriota</taxon>
    </lineage>
</organism>
<accession>A0A1F7URK6</accession>
<dbReference type="SUPFAM" id="SSF52540">
    <property type="entry name" value="P-loop containing nucleoside triphosphate hydrolases"/>
    <property type="match status" value="1"/>
</dbReference>
<dbReference type="PANTHER" id="PTHR41930">
    <property type="entry name" value="UPF0200 PROTEIN MJ1399"/>
    <property type="match status" value="1"/>
</dbReference>
<reference evidence="1 2" key="1">
    <citation type="journal article" date="2016" name="Nat. Commun.">
        <title>Thousands of microbial genomes shed light on interconnected biogeochemical processes in an aquifer system.</title>
        <authorList>
            <person name="Anantharaman K."/>
            <person name="Brown C.T."/>
            <person name="Hug L.A."/>
            <person name="Sharon I."/>
            <person name="Castelle C.J."/>
            <person name="Probst A.J."/>
            <person name="Thomas B.C."/>
            <person name="Singh A."/>
            <person name="Wilkins M.J."/>
            <person name="Karaoz U."/>
            <person name="Brodie E.L."/>
            <person name="Williams K.H."/>
            <person name="Hubbard S.S."/>
            <person name="Banfield J.F."/>
        </authorList>
    </citation>
    <scope>NUCLEOTIDE SEQUENCE [LARGE SCALE GENOMIC DNA]</scope>
</reference>
<dbReference type="AlphaFoldDB" id="A0A1F7URK6"/>
<dbReference type="Pfam" id="PF13238">
    <property type="entry name" value="AAA_18"/>
    <property type="match status" value="1"/>
</dbReference>
<proteinExistence type="predicted"/>
<evidence type="ECO:0008006" key="3">
    <source>
        <dbReference type="Google" id="ProtNLM"/>
    </source>
</evidence>
<dbReference type="EMBL" id="MGEK01000037">
    <property type="protein sequence ID" value="OGL80889.1"/>
    <property type="molecule type" value="Genomic_DNA"/>
</dbReference>
<dbReference type="Proteomes" id="UP000176846">
    <property type="component" value="Unassembled WGS sequence"/>
</dbReference>
<evidence type="ECO:0000313" key="2">
    <source>
        <dbReference type="Proteomes" id="UP000176846"/>
    </source>
</evidence>